<protein>
    <submittedName>
        <fullName evidence="1">Coproporphyrinogen III oxidase</fullName>
    </submittedName>
</protein>
<organism evidence="1 2">
    <name type="scientific">Niallia taxi</name>
    <dbReference type="NCBI Taxonomy" id="2499688"/>
    <lineage>
        <taxon>Bacteria</taxon>
        <taxon>Bacillati</taxon>
        <taxon>Bacillota</taxon>
        <taxon>Bacilli</taxon>
        <taxon>Bacillales</taxon>
        <taxon>Bacillaceae</taxon>
        <taxon>Niallia</taxon>
    </lineage>
</organism>
<evidence type="ECO:0000313" key="1">
    <source>
        <dbReference type="EMBL" id="RVT60198.1"/>
    </source>
</evidence>
<dbReference type="Proteomes" id="UP000288024">
    <property type="component" value="Unassembled WGS sequence"/>
</dbReference>
<dbReference type="AlphaFoldDB" id="A0A3S2X1I0"/>
<comment type="caution">
    <text evidence="1">The sequence shown here is derived from an EMBL/GenBank/DDBJ whole genome shotgun (WGS) entry which is preliminary data.</text>
</comment>
<accession>A0A3S2X1I0</accession>
<dbReference type="RefSeq" id="WP_127739450.1">
    <property type="nucleotide sequence ID" value="NZ_CAJCKN010000007.1"/>
</dbReference>
<reference evidence="1 2" key="1">
    <citation type="submission" date="2019-01" db="EMBL/GenBank/DDBJ databases">
        <title>Bacillus sp. M5HDSG1-1, whole genome shotgun sequence.</title>
        <authorList>
            <person name="Tuo L."/>
        </authorList>
    </citation>
    <scope>NUCLEOTIDE SEQUENCE [LARGE SCALE GENOMIC DNA]</scope>
    <source>
        <strain evidence="1 2">M5HDSG1-1</strain>
    </source>
</reference>
<keyword evidence="2" id="KW-1185">Reference proteome</keyword>
<name>A0A3S2X1I0_9BACI</name>
<dbReference type="EMBL" id="RZTZ01000007">
    <property type="protein sequence ID" value="RVT60198.1"/>
    <property type="molecule type" value="Genomic_DNA"/>
</dbReference>
<proteinExistence type="predicted"/>
<sequence length="153" mass="17788">MALKHDFYLIPKTTDIISFWQYTSDNSKYIEHIALHDDLILYITDTLKWIPTKNPGMRAITAGFGINYHGVTLLDKHSAVPLRNIFSAWRDLFNIAPEKIELTGDFVGEDNHQNGEYERLILNRDEIVRQLEKVIAMSERLLDGEYYVYHCGV</sequence>
<gene>
    <name evidence="1" type="ORF">EM808_17280</name>
</gene>
<evidence type="ECO:0000313" key="2">
    <source>
        <dbReference type="Proteomes" id="UP000288024"/>
    </source>
</evidence>